<comment type="catalytic activity">
    <reaction evidence="18">
        <text>a 1,2-diacyl-sn-glycero-3-phosphocholine(in) = a 1,2-diacyl-sn-glycero-3-phosphocholine(out)</text>
        <dbReference type="Rhea" id="RHEA:38571"/>
        <dbReference type="ChEBI" id="CHEBI:57643"/>
    </reaction>
</comment>
<name>A0A1U7LHQ7_NEOID</name>
<dbReference type="PANTHER" id="PTHR13038">
    <property type="entry name" value="APG9 AUTOPHAGY 9"/>
    <property type="match status" value="1"/>
</dbReference>
<evidence type="ECO:0000256" key="5">
    <source>
        <dbReference type="ARBA" id="ARBA00006185"/>
    </source>
</evidence>
<dbReference type="GO" id="GO:0005789">
    <property type="term" value="C:endoplasmic reticulum membrane"/>
    <property type="evidence" value="ECO:0007669"/>
    <property type="project" value="UniProtKB-SubCell"/>
</dbReference>
<keyword evidence="11" id="KW-0333">Golgi apparatus</keyword>
<reference evidence="21 22" key="1">
    <citation type="submission" date="2016-04" db="EMBL/GenBank/DDBJ databases">
        <title>Evolutionary innovation and constraint leading to complex multicellularity in the Ascomycota.</title>
        <authorList>
            <person name="Cisse O."/>
            <person name="Nguyen A."/>
            <person name="Hewitt D.A."/>
            <person name="Jedd G."/>
            <person name="Stajich J.E."/>
        </authorList>
    </citation>
    <scope>NUCLEOTIDE SEQUENCE [LARGE SCALE GENOMIC DNA]</scope>
    <source>
        <strain evidence="21 22">DAH-3</strain>
    </source>
</reference>
<evidence type="ECO:0000256" key="19">
    <source>
        <dbReference type="RuleBase" id="RU364027"/>
    </source>
</evidence>
<feature type="transmembrane region" description="Helical" evidence="19">
    <location>
        <begin position="378"/>
        <end position="402"/>
    </location>
</feature>
<dbReference type="GO" id="GO:0000422">
    <property type="term" value="P:autophagy of mitochondrion"/>
    <property type="evidence" value="ECO:0007669"/>
    <property type="project" value="TreeGrafter"/>
</dbReference>
<gene>
    <name evidence="21" type="ORF">NEOLI_001402</name>
</gene>
<keyword evidence="14" id="KW-0968">Cytoplasmic vesicle</keyword>
<evidence type="ECO:0000256" key="7">
    <source>
        <dbReference type="ARBA" id="ARBA00022448"/>
    </source>
</evidence>
<keyword evidence="10 19" id="KW-0072">Autophagy</keyword>
<comment type="subcellular location">
    <subcellularLocation>
        <location evidence="1">Cytoplasmic vesicle membrane</location>
        <topology evidence="1">Multi-pass membrane protein</topology>
    </subcellularLocation>
    <subcellularLocation>
        <location evidence="2">Endoplasmic reticulum membrane</location>
        <topology evidence="2">Multi-pass membrane protein</topology>
    </subcellularLocation>
    <subcellularLocation>
        <location evidence="4">Golgi apparatus membrane</location>
        <topology evidence="4">Multi-pass membrane protein</topology>
    </subcellularLocation>
    <subcellularLocation>
        <location evidence="3 19">Preautophagosomal structure membrane</location>
        <topology evidence="3 19">Multi-pass membrane protein</topology>
    </subcellularLocation>
</comment>
<feature type="compositionally biased region" description="Polar residues" evidence="20">
    <location>
        <begin position="697"/>
        <end position="710"/>
    </location>
</feature>
<evidence type="ECO:0000256" key="4">
    <source>
        <dbReference type="ARBA" id="ARBA00004653"/>
    </source>
</evidence>
<proteinExistence type="inferred from homology"/>
<evidence type="ECO:0000256" key="1">
    <source>
        <dbReference type="ARBA" id="ARBA00004439"/>
    </source>
</evidence>
<comment type="function">
    <text evidence="19">Phospholipid scramblase involved in autophagy. Cycles between the preautophagosomal structure/phagophore assembly site (PAS) and the cytoplasmic vesicle pool and supplies membrane for the growing autophagosome. Lipid scramblase activity plays a key role in preautophagosomal structure/phagophore assembly by distributing the phospholipids that arrive through ATG2 from the cytoplasmic to the luminal leaflet of the bilayer, thereby driving autophagosomal membrane expansion.</text>
</comment>
<keyword evidence="22" id="KW-1185">Reference proteome</keyword>
<evidence type="ECO:0000256" key="14">
    <source>
        <dbReference type="ARBA" id="ARBA00023329"/>
    </source>
</evidence>
<comment type="catalytic activity">
    <reaction evidence="17">
        <text>a 1,2-diacyl-sn-glycero-3-phospho-(1D-myo-inositol-3-phosphate)(in) = a 1,2-diacyl-sn-glycero-3-phospho-(1D-myo-inositol-3-phosphate)(out)</text>
        <dbReference type="Rhea" id="RHEA:67920"/>
        <dbReference type="ChEBI" id="CHEBI:58088"/>
    </reaction>
</comment>
<evidence type="ECO:0000256" key="10">
    <source>
        <dbReference type="ARBA" id="ARBA00023006"/>
    </source>
</evidence>
<dbReference type="GO" id="GO:0061709">
    <property type="term" value="P:reticulophagy"/>
    <property type="evidence" value="ECO:0007669"/>
    <property type="project" value="TreeGrafter"/>
</dbReference>
<evidence type="ECO:0000256" key="20">
    <source>
        <dbReference type="SAM" id="MobiDB-lite"/>
    </source>
</evidence>
<organism evidence="21 22">
    <name type="scientific">Neolecta irregularis (strain DAH-3)</name>
    <dbReference type="NCBI Taxonomy" id="1198029"/>
    <lineage>
        <taxon>Eukaryota</taxon>
        <taxon>Fungi</taxon>
        <taxon>Dikarya</taxon>
        <taxon>Ascomycota</taxon>
        <taxon>Taphrinomycotina</taxon>
        <taxon>Neolectales</taxon>
        <taxon>Neolectaceae</taxon>
        <taxon>Neolecta</taxon>
    </lineage>
</organism>
<comment type="catalytic activity">
    <reaction evidence="15">
        <text>a 1,2-diacyl-sn-glycero-3-phospho-L-serine(in) = a 1,2-diacyl-sn-glycero-3-phospho-L-serine(out)</text>
        <dbReference type="Rhea" id="RHEA:38663"/>
        <dbReference type="ChEBI" id="CHEBI:57262"/>
    </reaction>
</comment>
<dbReference type="GO" id="GO:0034045">
    <property type="term" value="C:phagophore assembly site membrane"/>
    <property type="evidence" value="ECO:0007669"/>
    <property type="project" value="UniProtKB-SubCell"/>
</dbReference>
<dbReference type="GO" id="GO:0006869">
    <property type="term" value="P:lipid transport"/>
    <property type="evidence" value="ECO:0007669"/>
    <property type="project" value="UniProtKB-KW"/>
</dbReference>
<dbReference type="GO" id="GO:0034727">
    <property type="term" value="P:piecemeal microautophagy of the nucleus"/>
    <property type="evidence" value="ECO:0007669"/>
    <property type="project" value="TreeGrafter"/>
</dbReference>
<dbReference type="STRING" id="1198029.A0A1U7LHQ7"/>
<protein>
    <recommendedName>
        <fullName evidence="6 19">Autophagy-related protein 9</fullName>
    </recommendedName>
</protein>
<keyword evidence="13 19" id="KW-0472">Membrane</keyword>
<comment type="caution">
    <text evidence="21">The sequence shown here is derived from an EMBL/GenBank/DDBJ whole genome shotgun (WGS) entry which is preliminary data.</text>
</comment>
<evidence type="ECO:0000256" key="3">
    <source>
        <dbReference type="ARBA" id="ARBA00004511"/>
    </source>
</evidence>
<feature type="transmembrane region" description="Helical" evidence="19">
    <location>
        <begin position="497"/>
        <end position="515"/>
    </location>
</feature>
<dbReference type="Proteomes" id="UP000186594">
    <property type="component" value="Unassembled WGS sequence"/>
</dbReference>
<dbReference type="GO" id="GO:0005776">
    <property type="term" value="C:autophagosome"/>
    <property type="evidence" value="ECO:0007669"/>
    <property type="project" value="TreeGrafter"/>
</dbReference>
<dbReference type="GO" id="GO:0000139">
    <property type="term" value="C:Golgi membrane"/>
    <property type="evidence" value="ECO:0007669"/>
    <property type="project" value="UniProtKB-SubCell"/>
</dbReference>
<evidence type="ECO:0000256" key="9">
    <source>
        <dbReference type="ARBA" id="ARBA00022989"/>
    </source>
</evidence>
<comment type="similarity">
    <text evidence="5 19">Belongs to the ATG9 family.</text>
</comment>
<dbReference type="Pfam" id="PF04109">
    <property type="entry name" value="ATG9"/>
    <property type="match status" value="1"/>
</dbReference>
<dbReference type="PANTHER" id="PTHR13038:SF10">
    <property type="entry name" value="AUTOPHAGY-RELATED PROTEIN 9"/>
    <property type="match status" value="1"/>
</dbReference>
<feature type="transmembrane region" description="Helical" evidence="19">
    <location>
        <begin position="213"/>
        <end position="235"/>
    </location>
</feature>
<dbReference type="GO" id="GO:0030659">
    <property type="term" value="C:cytoplasmic vesicle membrane"/>
    <property type="evidence" value="ECO:0007669"/>
    <property type="project" value="UniProtKB-SubCell"/>
</dbReference>
<keyword evidence="9 19" id="KW-1133">Transmembrane helix</keyword>
<evidence type="ECO:0000256" key="18">
    <source>
        <dbReference type="ARBA" id="ARBA00024631"/>
    </source>
</evidence>
<evidence type="ECO:0000256" key="17">
    <source>
        <dbReference type="ARBA" id="ARBA00024621"/>
    </source>
</evidence>
<dbReference type="OrthoDB" id="2020634at2759"/>
<evidence type="ECO:0000313" key="21">
    <source>
        <dbReference type="EMBL" id="OLL22179.1"/>
    </source>
</evidence>
<evidence type="ECO:0000313" key="22">
    <source>
        <dbReference type="Proteomes" id="UP000186594"/>
    </source>
</evidence>
<keyword evidence="7 19" id="KW-0813">Transport</keyword>
<accession>A0A1U7LHQ7</accession>
<dbReference type="GO" id="GO:0034497">
    <property type="term" value="P:protein localization to phagophore assembly site"/>
    <property type="evidence" value="ECO:0007669"/>
    <property type="project" value="TreeGrafter"/>
</dbReference>
<evidence type="ECO:0000256" key="13">
    <source>
        <dbReference type="ARBA" id="ARBA00023136"/>
    </source>
</evidence>
<sequence length="803" mass="93663">MQSMWSNMWGGGSVYERRDAHSELYPLSGRSSSSEEGTSHQRLGLFGGYHQRKRNRHRNTGAASLLHRSESDHDHNDVPDSLLYEHEHEDDELPLPATARRILHVEHGDETLRMDDRLQNTRQKNTSDLWSLHAKEQALWRWHNIANMDLFISDLYTYYVRKGLTCIILDELIYFLIMVFIICFSIYLTRCIDYSKIPHSSKLAEVKIPHCMAMIPFGLTFIIWVVVAFTIFHAMQKVTHLGRWREMQQIYLHILEIDIQTISWQEIVRRLMEAREKYPTSPLTFENLACNQRINPHDVANRIMRRDNYFIALITRGTLKLRLPLPFIKEKLFFTRHLEWYLNMVVMDYFCDRDGHISPFFLKESEREKLSQGLRKRIQFFAIIAFICGPISFAYLIIYNFFRYFHEYQKNPGVIGSRRYTRWAQWKFRQFNELDHYFQERLGMSYPIASEYINQLPKEKTNRIAQFVAFVSGSFAAVLAVATLLDPELFLGFEITQNRTVLFYLGILGTIYGVARSMISDDMIFFDPEQQMREVAECTHYMPEHWEGRLHTIEVQQEFSSLYQYEIFNLVQEIFSALLVPFILMTVDSNNGMGLVCSHAVFDFTKPSKDSPSPIEPQDENARIEAKMQSSMMIFRENNSAWVPEDMGRSILDESGGAMHTSMHQGNRQLLQNHKARLYRTARSLRNKRERYPVRQFSESNDAQEPSYSKQRGYGDAGFAAYLSPPGRYTNLGRIAINPPDTLQEVPEEEQRMSLLTDSFQSTGQPAVEEHRNMDDITAGGDPIHILGKFYQETGRAAGGSNR</sequence>
<evidence type="ECO:0000256" key="15">
    <source>
        <dbReference type="ARBA" id="ARBA00024479"/>
    </source>
</evidence>
<feature type="region of interest" description="Disordered" evidence="20">
    <location>
        <begin position="693"/>
        <end position="712"/>
    </location>
</feature>
<evidence type="ECO:0000256" key="2">
    <source>
        <dbReference type="ARBA" id="ARBA00004477"/>
    </source>
</evidence>
<evidence type="ECO:0000256" key="12">
    <source>
        <dbReference type="ARBA" id="ARBA00023055"/>
    </source>
</evidence>
<evidence type="ECO:0000256" key="16">
    <source>
        <dbReference type="ARBA" id="ARBA00024615"/>
    </source>
</evidence>
<evidence type="ECO:0000256" key="6">
    <source>
        <dbReference type="ARBA" id="ARBA00018074"/>
    </source>
</evidence>
<evidence type="ECO:0000256" key="11">
    <source>
        <dbReference type="ARBA" id="ARBA00023034"/>
    </source>
</evidence>
<comment type="catalytic activity">
    <reaction evidence="16">
        <text>a 1,2-diacyl-sn-glycero-3-phosphoethanolamine(in) = a 1,2-diacyl-sn-glycero-3-phosphoethanolamine(out)</text>
        <dbReference type="Rhea" id="RHEA:38895"/>
        <dbReference type="ChEBI" id="CHEBI:64612"/>
    </reaction>
</comment>
<feature type="transmembrane region" description="Helical" evidence="19">
    <location>
        <begin position="464"/>
        <end position="485"/>
    </location>
</feature>
<keyword evidence="12 19" id="KW-0445">Lipid transport</keyword>
<dbReference type="AlphaFoldDB" id="A0A1U7LHQ7"/>
<evidence type="ECO:0000256" key="8">
    <source>
        <dbReference type="ARBA" id="ARBA00022692"/>
    </source>
</evidence>
<keyword evidence="8 19" id="KW-0812">Transmembrane</keyword>
<dbReference type="EMBL" id="LXFE01003781">
    <property type="protein sequence ID" value="OLL22179.1"/>
    <property type="molecule type" value="Genomic_DNA"/>
</dbReference>
<feature type="transmembrane region" description="Helical" evidence="19">
    <location>
        <begin position="172"/>
        <end position="192"/>
    </location>
</feature>
<dbReference type="InterPro" id="IPR007241">
    <property type="entry name" value="Autophagy-rel_prot_9"/>
</dbReference>